<dbReference type="EMBL" id="KV407457">
    <property type="protein sequence ID" value="KZF23143.1"/>
    <property type="molecule type" value="Genomic_DNA"/>
</dbReference>
<comment type="similarity">
    <text evidence="1">Belongs to the OPI10 family.</text>
</comment>
<accession>A0A165H8S1</accession>
<reference evidence="5 6" key="1">
    <citation type="journal article" date="2016" name="Fungal Biol.">
        <title>The genome of Xylona heveae provides a window into fungal endophytism.</title>
        <authorList>
            <person name="Gazis R."/>
            <person name="Kuo A."/>
            <person name="Riley R."/>
            <person name="LaButti K."/>
            <person name="Lipzen A."/>
            <person name="Lin J."/>
            <person name="Amirebrahimi M."/>
            <person name="Hesse C.N."/>
            <person name="Spatafora J.W."/>
            <person name="Henrissat B."/>
            <person name="Hainaut M."/>
            <person name="Grigoriev I.V."/>
            <person name="Hibbett D.S."/>
        </authorList>
    </citation>
    <scope>NUCLEOTIDE SEQUENCE [LARGE SCALE GENOMIC DNA]</scope>
    <source>
        <strain evidence="5 6">TC161</strain>
    </source>
</reference>
<feature type="region of interest" description="Disordered" evidence="2">
    <location>
        <begin position="89"/>
        <end position="117"/>
    </location>
</feature>
<feature type="domain" description="Hikeshi-like N-terminal" evidence="3">
    <location>
        <begin position="5"/>
        <end position="147"/>
    </location>
</feature>
<dbReference type="AlphaFoldDB" id="A0A165H8S1"/>
<dbReference type="RefSeq" id="XP_018188698.1">
    <property type="nucleotide sequence ID" value="XM_018330963.1"/>
</dbReference>
<dbReference type="GeneID" id="28896100"/>
<evidence type="ECO:0000259" key="3">
    <source>
        <dbReference type="Pfam" id="PF05603"/>
    </source>
</evidence>
<proteinExistence type="inferred from homology"/>
<dbReference type="Pfam" id="PF05603">
    <property type="entry name" value="Hikeshi-like_N"/>
    <property type="match status" value="1"/>
</dbReference>
<dbReference type="InterPro" id="IPR048364">
    <property type="entry name" value="Hikeshi-like_C"/>
</dbReference>
<dbReference type="GO" id="GO:0005635">
    <property type="term" value="C:nuclear envelope"/>
    <property type="evidence" value="ECO:0007669"/>
    <property type="project" value="EnsemblFungi"/>
</dbReference>
<sequence>MFGAICAGRPVQTNLQVISPTQFAFTIPSAPSFNHIVVFLLPGNVLPNDMAAAVYIRISAESDFQLLGAIGNEKQSAIFRVNNAGSTFGRTPASAGGGGDDEAMVDDSLDASPSTATDHANNAASIILGISIEPAGPLGTQLASLKGNSAQGAVPASGSNPGQLATRAPSTKILAQRIIKNAFNFLASFVGEQGGVEVVPLRSFQDWWNKFEKRLELDPGFLDRTDDQ</sequence>
<dbReference type="Proteomes" id="UP000076632">
    <property type="component" value="Unassembled WGS sequence"/>
</dbReference>
<dbReference type="GO" id="GO:0005829">
    <property type="term" value="C:cytosol"/>
    <property type="evidence" value="ECO:0007669"/>
    <property type="project" value="TreeGrafter"/>
</dbReference>
<dbReference type="InterPro" id="IPR031318">
    <property type="entry name" value="OPI10"/>
</dbReference>
<dbReference type="GO" id="GO:0061608">
    <property type="term" value="F:nuclear import signal receptor activity"/>
    <property type="evidence" value="ECO:0007669"/>
    <property type="project" value="EnsemblFungi"/>
</dbReference>
<organism evidence="5 6">
    <name type="scientific">Xylona heveae (strain CBS 132557 / TC161)</name>
    <dbReference type="NCBI Taxonomy" id="1328760"/>
    <lineage>
        <taxon>Eukaryota</taxon>
        <taxon>Fungi</taxon>
        <taxon>Dikarya</taxon>
        <taxon>Ascomycota</taxon>
        <taxon>Pezizomycotina</taxon>
        <taxon>Xylonomycetes</taxon>
        <taxon>Xylonales</taxon>
        <taxon>Xylonaceae</taxon>
        <taxon>Xylona</taxon>
    </lineage>
</organism>
<dbReference type="OrthoDB" id="10248398at2759"/>
<feature type="domain" description="Hikeshi-like C-terminal" evidence="4">
    <location>
        <begin position="170"/>
        <end position="224"/>
    </location>
</feature>
<keyword evidence="6" id="KW-1185">Reference proteome</keyword>
<dbReference type="Pfam" id="PF21057">
    <property type="entry name" value="Hikeshi-like_C"/>
    <property type="match status" value="1"/>
</dbReference>
<evidence type="ECO:0000313" key="5">
    <source>
        <dbReference type="EMBL" id="KZF23143.1"/>
    </source>
</evidence>
<dbReference type="InterPro" id="IPR008493">
    <property type="entry name" value="Hikeshi-like_N"/>
</dbReference>
<dbReference type="PANTHER" id="PTHR12925:SF0">
    <property type="entry name" value="PROTEIN HIKESHI"/>
    <property type="match status" value="1"/>
</dbReference>
<dbReference type="OMA" id="WWAKFER"/>
<protein>
    <submittedName>
        <fullName evidence="5">DUF775-domain-containing protein</fullName>
    </submittedName>
</protein>
<evidence type="ECO:0000256" key="1">
    <source>
        <dbReference type="ARBA" id="ARBA00006623"/>
    </source>
</evidence>
<feature type="compositionally biased region" description="Acidic residues" evidence="2">
    <location>
        <begin position="99"/>
        <end position="109"/>
    </location>
</feature>
<dbReference type="GO" id="GO:0006606">
    <property type="term" value="P:protein import into nucleus"/>
    <property type="evidence" value="ECO:0007669"/>
    <property type="project" value="EnsemblFungi"/>
</dbReference>
<dbReference type="FunCoup" id="A0A165H8S1">
    <property type="interactions" value="352"/>
</dbReference>
<dbReference type="InParanoid" id="A0A165H8S1"/>
<gene>
    <name evidence="5" type="ORF">L228DRAFT_237737</name>
</gene>
<evidence type="ECO:0000256" key="2">
    <source>
        <dbReference type="SAM" id="MobiDB-lite"/>
    </source>
</evidence>
<dbReference type="STRING" id="1328760.A0A165H8S1"/>
<dbReference type="PANTHER" id="PTHR12925">
    <property type="entry name" value="HIKESHI FAMILY MEMBER"/>
    <property type="match status" value="1"/>
</dbReference>
<evidence type="ECO:0000259" key="4">
    <source>
        <dbReference type="Pfam" id="PF21057"/>
    </source>
</evidence>
<evidence type="ECO:0000313" key="6">
    <source>
        <dbReference type="Proteomes" id="UP000076632"/>
    </source>
</evidence>
<name>A0A165H8S1_XYLHT</name>